<dbReference type="SFLD" id="SFLDS00029">
    <property type="entry name" value="Radical_SAM"/>
    <property type="match status" value="1"/>
</dbReference>
<dbReference type="SFLD" id="SFLDG01082">
    <property type="entry name" value="B12-binding_domain_containing"/>
    <property type="match status" value="1"/>
</dbReference>
<dbReference type="InterPro" id="IPR034466">
    <property type="entry name" value="Methyltransferase_Class_B"/>
</dbReference>
<proteinExistence type="predicted"/>
<dbReference type="Gene3D" id="3.40.50.280">
    <property type="entry name" value="Cobalamin-binding domain"/>
    <property type="match status" value="1"/>
</dbReference>
<keyword evidence="3" id="KW-0808">Transferase</keyword>
<dbReference type="PANTHER" id="PTHR43409">
    <property type="entry name" value="ANAEROBIC MAGNESIUM-PROTOPORPHYRIN IX MONOMETHYL ESTER CYCLASE-RELATED"/>
    <property type="match status" value="1"/>
</dbReference>
<dbReference type="InterPro" id="IPR007197">
    <property type="entry name" value="rSAM"/>
</dbReference>
<sequence length="481" mass="54802">MIDILLIYPPYLSKHKSPPLGLAYLAAFVEQQGYKVKILDMNPLGLTLSDIEDSIKKNKPEIIGISFMTNQFGNALKVAQTCKSIYPKIPIILGGNHVSALPEEAMEYDFVDFVILREGEITFRQLVEALDKGIENWEKIDGLVFKRDGNIIKNRDRALIEDLDILPFPKWDDFPINAYSEKILGVSEELPVFSVFTSRGCPGKCAFCSSHTAFTRRFRKRSAENIFSELQFLEEKFGARYFNFIDDTLTIDKKRVDELCDLIINTNKQYRWIANARVNTVDKEVLKKMYMAGCRNICFGVESGDPEVRKNVGKGIAGEQIKNAHIWAKDAGLIVSSFFMVGNLGETWESIEKTIALARELHSDYPTCAIATPFPDTRFMEEAEKNGWLITKDWNRYITNPHIDQDYFPVSTNGILSAEELLEAYYKVNAAFAKIKLTTKYGERYLFNPEFYTKEIGSRIKKLGISDSLQLGWKLLKGGFN</sequence>
<dbReference type="Gene3D" id="3.80.30.20">
    <property type="entry name" value="tm_1862 like domain"/>
    <property type="match status" value="1"/>
</dbReference>
<comment type="cofactor">
    <cofactor evidence="1">
        <name>[4Fe-4S] cluster</name>
        <dbReference type="ChEBI" id="CHEBI:49883"/>
    </cofactor>
</comment>
<evidence type="ECO:0000313" key="11">
    <source>
        <dbReference type="Proteomes" id="UP000002985"/>
    </source>
</evidence>
<dbReference type="OrthoDB" id="9801424at2"/>
<dbReference type="Proteomes" id="UP000002985">
    <property type="component" value="Unassembled WGS sequence"/>
</dbReference>
<comment type="caution">
    <text evidence="10">The sequence shown here is derived from an EMBL/GenBank/DDBJ whole genome shotgun (WGS) entry which is preliminary data.</text>
</comment>
<dbReference type="PANTHER" id="PTHR43409:SF7">
    <property type="entry name" value="BLL1977 PROTEIN"/>
    <property type="match status" value="1"/>
</dbReference>
<dbReference type="AlphaFoldDB" id="I3IGG8"/>
<feature type="domain" description="B12-binding" evidence="8">
    <location>
        <begin position="1"/>
        <end position="137"/>
    </location>
</feature>
<dbReference type="STRING" id="247490.KSU1_A0046"/>
<keyword evidence="7" id="KW-0411">Iron-sulfur</keyword>
<protein>
    <submittedName>
        <fullName evidence="10">Oxidoreductase</fullName>
    </submittedName>
</protein>
<dbReference type="SUPFAM" id="SSF52242">
    <property type="entry name" value="Cobalamin (vitamin B12)-binding domain"/>
    <property type="match status" value="1"/>
</dbReference>
<keyword evidence="5" id="KW-0479">Metal-binding</keyword>
<feature type="domain" description="Radical SAM core" evidence="9">
    <location>
        <begin position="187"/>
        <end position="401"/>
    </location>
</feature>
<dbReference type="CDD" id="cd01335">
    <property type="entry name" value="Radical_SAM"/>
    <property type="match status" value="1"/>
</dbReference>
<dbReference type="InterPro" id="IPR036724">
    <property type="entry name" value="Cobalamin-bd_sf"/>
</dbReference>
<evidence type="ECO:0000256" key="4">
    <source>
        <dbReference type="ARBA" id="ARBA00022691"/>
    </source>
</evidence>
<dbReference type="SUPFAM" id="SSF102114">
    <property type="entry name" value="Radical SAM enzymes"/>
    <property type="match status" value="1"/>
</dbReference>
<dbReference type="Pfam" id="PF04055">
    <property type="entry name" value="Radical_SAM"/>
    <property type="match status" value="1"/>
</dbReference>
<dbReference type="GO" id="GO:0003824">
    <property type="term" value="F:catalytic activity"/>
    <property type="evidence" value="ECO:0007669"/>
    <property type="project" value="InterPro"/>
</dbReference>
<organism evidence="10 11">
    <name type="scientific">Candidatus Jettenia caeni</name>
    <dbReference type="NCBI Taxonomy" id="247490"/>
    <lineage>
        <taxon>Bacteria</taxon>
        <taxon>Pseudomonadati</taxon>
        <taxon>Planctomycetota</taxon>
        <taxon>Candidatus Brocadiia</taxon>
        <taxon>Candidatus Brocadiales</taxon>
        <taxon>Candidatus Brocadiaceae</taxon>
        <taxon>Candidatus Jettenia</taxon>
    </lineage>
</organism>
<evidence type="ECO:0000313" key="10">
    <source>
        <dbReference type="EMBL" id="GAB60813.1"/>
    </source>
</evidence>
<name>I3IGG8_9BACT</name>
<gene>
    <name evidence="10" type="ORF">KSU1_A0046</name>
</gene>
<evidence type="ECO:0000256" key="2">
    <source>
        <dbReference type="ARBA" id="ARBA00022603"/>
    </source>
</evidence>
<dbReference type="InterPro" id="IPR006158">
    <property type="entry name" value="Cobalamin-bd"/>
</dbReference>
<dbReference type="SMART" id="SM00729">
    <property type="entry name" value="Elp3"/>
    <property type="match status" value="1"/>
</dbReference>
<dbReference type="Pfam" id="PF02310">
    <property type="entry name" value="B12-binding"/>
    <property type="match status" value="1"/>
</dbReference>
<evidence type="ECO:0000256" key="5">
    <source>
        <dbReference type="ARBA" id="ARBA00022723"/>
    </source>
</evidence>
<dbReference type="SFLD" id="SFLDG01123">
    <property type="entry name" value="methyltransferase_(Class_B)"/>
    <property type="match status" value="1"/>
</dbReference>
<dbReference type="PROSITE" id="PS51918">
    <property type="entry name" value="RADICAL_SAM"/>
    <property type="match status" value="1"/>
</dbReference>
<keyword evidence="2" id="KW-0489">Methyltransferase</keyword>
<dbReference type="InterPro" id="IPR058240">
    <property type="entry name" value="rSAM_sf"/>
</dbReference>
<dbReference type="InterPro" id="IPR023404">
    <property type="entry name" value="rSAM_horseshoe"/>
</dbReference>
<dbReference type="eggNOG" id="COG1032">
    <property type="taxonomic scope" value="Bacteria"/>
</dbReference>
<dbReference type="GO" id="GO:0046872">
    <property type="term" value="F:metal ion binding"/>
    <property type="evidence" value="ECO:0007669"/>
    <property type="project" value="UniProtKB-KW"/>
</dbReference>
<keyword evidence="6" id="KW-0408">Iron</keyword>
<dbReference type="InterPro" id="IPR051198">
    <property type="entry name" value="BchE-like"/>
</dbReference>
<dbReference type="GO" id="GO:0031419">
    <property type="term" value="F:cobalamin binding"/>
    <property type="evidence" value="ECO:0007669"/>
    <property type="project" value="InterPro"/>
</dbReference>
<keyword evidence="4" id="KW-0949">S-adenosyl-L-methionine</keyword>
<evidence type="ECO:0000256" key="7">
    <source>
        <dbReference type="ARBA" id="ARBA00023014"/>
    </source>
</evidence>
<dbReference type="InterPro" id="IPR006638">
    <property type="entry name" value="Elp3/MiaA/NifB-like_rSAM"/>
</dbReference>
<evidence type="ECO:0000259" key="9">
    <source>
        <dbReference type="PROSITE" id="PS51918"/>
    </source>
</evidence>
<dbReference type="GO" id="GO:0051539">
    <property type="term" value="F:4 iron, 4 sulfur cluster binding"/>
    <property type="evidence" value="ECO:0007669"/>
    <property type="project" value="UniProtKB-KW"/>
</dbReference>
<dbReference type="PROSITE" id="PS51332">
    <property type="entry name" value="B12_BINDING"/>
    <property type="match status" value="1"/>
</dbReference>
<reference evidence="10 11" key="1">
    <citation type="journal article" date="2012" name="FEBS Lett.">
        <title>Anammox organism KSU-1 expresses a NirK-type copper-containing nitrite reductase instead of a NirS-type with cytochrome cd1.</title>
        <authorList>
            <person name="Hira D."/>
            <person name="Toh H."/>
            <person name="Migita C.T."/>
            <person name="Okubo H."/>
            <person name="Nishiyama T."/>
            <person name="Hattori M."/>
            <person name="Furukawa K."/>
            <person name="Fujii T."/>
        </authorList>
    </citation>
    <scope>NUCLEOTIDE SEQUENCE [LARGE SCALE GENOMIC DNA]</scope>
</reference>
<keyword evidence="11" id="KW-1185">Reference proteome</keyword>
<evidence type="ECO:0000259" key="8">
    <source>
        <dbReference type="PROSITE" id="PS51332"/>
    </source>
</evidence>
<evidence type="ECO:0000256" key="3">
    <source>
        <dbReference type="ARBA" id="ARBA00022679"/>
    </source>
</evidence>
<evidence type="ECO:0000256" key="6">
    <source>
        <dbReference type="ARBA" id="ARBA00023004"/>
    </source>
</evidence>
<evidence type="ECO:0000256" key="1">
    <source>
        <dbReference type="ARBA" id="ARBA00001966"/>
    </source>
</evidence>
<dbReference type="CDD" id="cd02068">
    <property type="entry name" value="radical_SAM_B12_BD"/>
    <property type="match status" value="1"/>
</dbReference>
<dbReference type="EMBL" id="BAFH01000001">
    <property type="protein sequence ID" value="GAB60813.1"/>
    <property type="molecule type" value="Genomic_DNA"/>
</dbReference>
<accession>I3IGG8</accession>